<dbReference type="EMBL" id="JADGJH010004732">
    <property type="protein sequence ID" value="KAJ3084556.1"/>
    <property type="molecule type" value="Genomic_DNA"/>
</dbReference>
<dbReference type="Pfam" id="PF09729">
    <property type="entry name" value="Gti1_Pac2"/>
    <property type="match status" value="1"/>
</dbReference>
<dbReference type="AlphaFoldDB" id="A0AAD5ST79"/>
<proteinExistence type="predicted"/>
<organism evidence="1 2">
    <name type="scientific">Physocladia obscura</name>
    <dbReference type="NCBI Taxonomy" id="109957"/>
    <lineage>
        <taxon>Eukaryota</taxon>
        <taxon>Fungi</taxon>
        <taxon>Fungi incertae sedis</taxon>
        <taxon>Chytridiomycota</taxon>
        <taxon>Chytridiomycota incertae sedis</taxon>
        <taxon>Chytridiomycetes</taxon>
        <taxon>Chytridiales</taxon>
        <taxon>Chytriomycetaceae</taxon>
        <taxon>Physocladia</taxon>
    </lineage>
</organism>
<accession>A0AAD5ST79</accession>
<evidence type="ECO:0008006" key="3">
    <source>
        <dbReference type="Google" id="ProtNLM"/>
    </source>
</evidence>
<evidence type="ECO:0000313" key="2">
    <source>
        <dbReference type="Proteomes" id="UP001211907"/>
    </source>
</evidence>
<protein>
    <recommendedName>
        <fullName evidence="3">Gti1/Pac2 family-domain-containing protein</fullName>
    </recommendedName>
</protein>
<comment type="caution">
    <text evidence="1">The sequence shown here is derived from an EMBL/GenBank/DDBJ whole genome shotgun (WGS) entry which is preliminary data.</text>
</comment>
<dbReference type="InterPro" id="IPR018608">
    <property type="entry name" value="Gti1/Pac2"/>
</dbReference>
<feature type="non-terminal residue" evidence="1">
    <location>
        <position position="314"/>
    </location>
</feature>
<dbReference type="PANTHER" id="PTHR28027:SF2">
    <property type="entry name" value="TRANSCRIPTIONAL REGULATOR MIT1"/>
    <property type="match status" value="1"/>
</dbReference>
<dbReference type="Proteomes" id="UP001211907">
    <property type="component" value="Unassembled WGS sequence"/>
</dbReference>
<name>A0AAD5ST79_9FUNG</name>
<evidence type="ECO:0000313" key="1">
    <source>
        <dbReference type="EMBL" id="KAJ3084556.1"/>
    </source>
</evidence>
<gene>
    <name evidence="1" type="ORF">HK100_009283</name>
</gene>
<keyword evidence="2" id="KW-1185">Reference proteome</keyword>
<dbReference type="PANTHER" id="PTHR28027">
    <property type="entry name" value="TRANSCRIPTIONAL REGULATOR MIT1"/>
    <property type="match status" value="1"/>
</dbReference>
<dbReference type="GO" id="GO:0003677">
    <property type="term" value="F:DNA binding"/>
    <property type="evidence" value="ECO:0007669"/>
    <property type="project" value="TreeGrafter"/>
</dbReference>
<sequence length="314" mass="34883">MEKKRQITATTPMAFSRNYNSPSYSADIDGSQNAVTGRQLQQKSFNSGVRNQSKPLKSFESWFGFVKEKSDAVLLVEAVIAGFVKPLKIVPADAQLRSGSVIVFAESSMQTQITRWRDGESWSSSRIQGHFLLYREVESAKLKTTIPFKKEKSRFTTTTFRQNSRPVSDGFAKRTITLIGSDNNKYRVISYFFPHDVAHLYGDDLGYSSVSKADKRKLDEGEILATPSGTPLILPTPIQLHSATGTPRWSPAPTECMSSLKRRREESDFCNSVVGSPHVYARAPKGSFSISKLCESVNDKASCYYEACRCGGLG</sequence>
<reference evidence="1" key="1">
    <citation type="submission" date="2020-05" db="EMBL/GenBank/DDBJ databases">
        <title>Phylogenomic resolution of chytrid fungi.</title>
        <authorList>
            <person name="Stajich J.E."/>
            <person name="Amses K."/>
            <person name="Simmons R."/>
            <person name="Seto K."/>
            <person name="Myers J."/>
            <person name="Bonds A."/>
            <person name="Quandt C.A."/>
            <person name="Barry K."/>
            <person name="Liu P."/>
            <person name="Grigoriev I."/>
            <person name="Longcore J.E."/>
            <person name="James T.Y."/>
        </authorList>
    </citation>
    <scope>NUCLEOTIDE SEQUENCE</scope>
    <source>
        <strain evidence="1">JEL0513</strain>
    </source>
</reference>